<dbReference type="PROSITE" id="PS51257">
    <property type="entry name" value="PROKAR_LIPOPROTEIN"/>
    <property type="match status" value="1"/>
</dbReference>
<evidence type="ECO:0000313" key="3">
    <source>
        <dbReference type="EMBL" id="NGZ90623.1"/>
    </source>
</evidence>
<feature type="region of interest" description="Disordered" evidence="1">
    <location>
        <begin position="146"/>
        <end position="166"/>
    </location>
</feature>
<accession>A0A967AFJ0</accession>
<evidence type="ECO:0000256" key="2">
    <source>
        <dbReference type="SAM" id="SignalP"/>
    </source>
</evidence>
<feature type="signal peptide" evidence="2">
    <location>
        <begin position="1"/>
        <end position="16"/>
    </location>
</feature>
<gene>
    <name evidence="3" type="ORF">G7034_10205</name>
</gene>
<dbReference type="InterPro" id="IPR046219">
    <property type="entry name" value="DUF6252"/>
</dbReference>
<dbReference type="AlphaFoldDB" id="A0A967AFJ0"/>
<protein>
    <recommendedName>
        <fullName evidence="5">DUF4382 domain-containing protein</fullName>
    </recommendedName>
</protein>
<organism evidence="3 4">
    <name type="scientific">Psychroflexus maritimus</name>
    <dbReference type="NCBI Taxonomy" id="2714865"/>
    <lineage>
        <taxon>Bacteria</taxon>
        <taxon>Pseudomonadati</taxon>
        <taxon>Bacteroidota</taxon>
        <taxon>Flavobacteriia</taxon>
        <taxon>Flavobacteriales</taxon>
        <taxon>Flavobacteriaceae</taxon>
        <taxon>Psychroflexus</taxon>
    </lineage>
</organism>
<keyword evidence="4" id="KW-1185">Reference proteome</keyword>
<feature type="compositionally biased region" description="Acidic residues" evidence="1">
    <location>
        <begin position="148"/>
        <end position="157"/>
    </location>
</feature>
<dbReference type="Pfam" id="PF19765">
    <property type="entry name" value="DUF6252"/>
    <property type="match status" value="2"/>
</dbReference>
<name>A0A967AFJ0_9FLAO</name>
<dbReference type="RefSeq" id="WP_166400858.1">
    <property type="nucleotide sequence ID" value="NZ_JAANAS010000083.1"/>
</dbReference>
<reference evidence="3" key="1">
    <citation type="submission" date="2020-03" db="EMBL/GenBank/DDBJ databases">
        <title>Psychroflexus Maritimus sp. nov., isolate from marine sediment.</title>
        <authorList>
            <person name="Zhong Y.-L."/>
        </authorList>
    </citation>
    <scope>NUCLEOTIDE SEQUENCE</scope>
    <source>
        <strain evidence="3">C1</strain>
    </source>
</reference>
<comment type="caution">
    <text evidence="3">The sequence shown here is derived from an EMBL/GenBank/DDBJ whole genome shotgun (WGS) entry which is preliminary data.</text>
</comment>
<evidence type="ECO:0008006" key="5">
    <source>
        <dbReference type="Google" id="ProtNLM"/>
    </source>
</evidence>
<dbReference type="EMBL" id="JAANAS010000083">
    <property type="protein sequence ID" value="NGZ90623.1"/>
    <property type="molecule type" value="Genomic_DNA"/>
</dbReference>
<evidence type="ECO:0000256" key="1">
    <source>
        <dbReference type="SAM" id="MobiDB-lite"/>
    </source>
</evidence>
<dbReference type="Proteomes" id="UP000643701">
    <property type="component" value="Unassembled WGS sequence"/>
</dbReference>
<proteinExistence type="predicted"/>
<sequence>MKRLMPFLLLSLLVLACESDVDRNTSFVQAEIDGGLFRSNTQMLMVEEDGFTLQASKVDVLNFKLASINPGIYEVGPGSDNQVTLQRDGQLYVSNGPETGGVIEIESADSLSVSGNFNFDLRLNGVGELISVNKGVFYDVPLTTTSTSEDEIDDDLPGDLNLPEESNTSATNYIEANVNSEAYAAGIAVAVYNPDFNQLAIIGTQEDLTENIQMNFIAPINETGTYNFMEDNSPSYAIYDPNTFGQNTGENFEDVFSESGSVTIDSFDENGVSGTFEFSTVGGDVITEGEFEISELQIGND</sequence>
<keyword evidence="2" id="KW-0732">Signal</keyword>
<feature type="chain" id="PRO_5036826134" description="DUF4382 domain-containing protein" evidence="2">
    <location>
        <begin position="17"/>
        <end position="301"/>
    </location>
</feature>
<evidence type="ECO:0000313" key="4">
    <source>
        <dbReference type="Proteomes" id="UP000643701"/>
    </source>
</evidence>